<evidence type="ECO:0000313" key="14">
    <source>
        <dbReference type="Proteomes" id="UP000537130"/>
    </source>
</evidence>
<dbReference type="AlphaFoldDB" id="A0A7W4W580"/>
<keyword evidence="4 11" id="KW-0378">Hydrolase</keyword>
<evidence type="ECO:0000256" key="8">
    <source>
        <dbReference type="ARBA" id="ARBA00023014"/>
    </source>
</evidence>
<dbReference type="PROSITE" id="PS51193">
    <property type="entry name" value="HELICASE_ATP_BIND_2"/>
    <property type="match status" value="1"/>
</dbReference>
<dbReference type="Pfam" id="PF13307">
    <property type="entry name" value="Helicase_C_2"/>
    <property type="match status" value="1"/>
</dbReference>
<keyword evidence="9 11" id="KW-0238">DNA-binding</keyword>
<keyword evidence="14" id="KW-1185">Reference proteome</keyword>
<evidence type="ECO:0000256" key="3">
    <source>
        <dbReference type="ARBA" id="ARBA00022741"/>
    </source>
</evidence>
<dbReference type="InterPro" id="IPR027417">
    <property type="entry name" value="P-loop_NTPase"/>
</dbReference>
<comment type="function">
    <text evidence="11">DNA-dependent ATPase and 5'-3' DNA helicase. Unwinds D-loops, R-loops, forked DNA and G-quadruplex DNA.</text>
</comment>
<dbReference type="SMART" id="SM00491">
    <property type="entry name" value="HELICc2"/>
    <property type="match status" value="1"/>
</dbReference>
<reference evidence="13 14" key="1">
    <citation type="submission" date="2020-08" db="EMBL/GenBank/DDBJ databases">
        <title>Genomic Encyclopedia of Type Strains, Phase III (KMG-III): the genomes of soil and plant-associated and newly described type strains.</title>
        <authorList>
            <person name="Whitman W."/>
        </authorList>
    </citation>
    <scope>NUCLEOTIDE SEQUENCE [LARGE SCALE GENOMIC DNA]</scope>
    <source>
        <strain evidence="13 14">CECT 8654</strain>
    </source>
</reference>
<dbReference type="PANTHER" id="PTHR11472">
    <property type="entry name" value="DNA REPAIR DEAD HELICASE RAD3/XP-D SUBFAMILY MEMBER"/>
    <property type="match status" value="1"/>
</dbReference>
<feature type="binding site" evidence="11">
    <location>
        <position position="129"/>
    </location>
    <ligand>
        <name>[4Fe-4S] cluster</name>
        <dbReference type="ChEBI" id="CHEBI:49883"/>
    </ligand>
</feature>
<dbReference type="RefSeq" id="WP_183410446.1">
    <property type="nucleotide sequence ID" value="NZ_JACHWY010000002.1"/>
</dbReference>
<keyword evidence="10 11" id="KW-0413">Isomerase</keyword>
<dbReference type="InterPro" id="IPR010614">
    <property type="entry name" value="RAD3-like_helicase_DEAD"/>
</dbReference>
<dbReference type="GO" id="GO:0046872">
    <property type="term" value="F:metal ion binding"/>
    <property type="evidence" value="ECO:0007669"/>
    <property type="project" value="UniProtKB-KW"/>
</dbReference>
<dbReference type="SUPFAM" id="SSF52540">
    <property type="entry name" value="P-loop containing nucleoside triphosphate hydrolases"/>
    <property type="match status" value="1"/>
</dbReference>
<accession>A0A7W4W580</accession>
<comment type="caution">
    <text evidence="13">The sequence shown here is derived from an EMBL/GenBank/DDBJ whole genome shotgun (WGS) entry which is preliminary data.</text>
</comment>
<proteinExistence type="inferred from homology"/>
<dbReference type="InterPro" id="IPR039000">
    <property type="entry name" value="DinG_proteobact"/>
</dbReference>
<organism evidence="13 14">
    <name type="scientific">Litorivivens lipolytica</name>
    <dbReference type="NCBI Taxonomy" id="1524264"/>
    <lineage>
        <taxon>Bacteria</taxon>
        <taxon>Pseudomonadati</taxon>
        <taxon>Pseudomonadota</taxon>
        <taxon>Gammaproteobacteria</taxon>
        <taxon>Litorivivens</taxon>
    </lineage>
</organism>
<sequence>MVDDSLKQEIQAAYTGFLNSKGLKARYGQRLMIAHIARTLSAIPTDDAGQRKGGKPLAVVEAGTGTGKTLAYLIAALPIARARRKTLVVSTATVALQEQILLRDIPDIMEHSGLEFDYALAKGRQRYLCHARLDQQLSGGGAQNQLLYPDEVAAQPAVQEVKLFQSMADALARNSWDGDRDQWPDAVDDEAWQRVTTEPAQCTGRRCSFIRECAFFRARENLLDVDVIVANHDLVLADLALGGGAILPPPEDVIYVFDEAHHLPDKVINHFSFQLRFFSTERWLDQTLRAVRGMAEQLPQGEQRALIDGLAGQMSALLELQREAAPLISSIVNEGLEARGGGDVLRFEHGLIPDLLRRQATELMQGYSGVLAEVDDVQEALEDALDKRSKNIDREVLEQWLAAVATIQRRIESQMGLWRNYQNASEEENPPLARWVKMVEGMSAAGDMDLCCSPILAANTLISTLWKRCYGAVLTSATLTALGEFERLSMRAGLADISECAVVPSPFIHQEKAELRVPAMPCDAGDALAHTEALIAMMPELLKQERGTLALFASWRQMLAVYEGLPAALQEQVIKQGDYSKHEMIKQHCERVDQGGYSTLFGLASFAEGVDLPGDYCRHVIIAKLPFAPPDDPVEQALAEWIEKNKGNAFMEISVPDAALKLVQASGRLLRKESDSGHITLLDRRVLTRRYGQKMLDSLPPFRRVFES</sequence>
<keyword evidence="6 11" id="KW-0067">ATP-binding</keyword>
<keyword evidence="3 11" id="KW-0547">Nucleotide-binding</keyword>
<evidence type="ECO:0000256" key="9">
    <source>
        <dbReference type="ARBA" id="ARBA00023125"/>
    </source>
</evidence>
<keyword evidence="7 11" id="KW-0408">Iron</keyword>
<dbReference type="NCBIfam" id="NF008729">
    <property type="entry name" value="PRK11747.1"/>
    <property type="match status" value="1"/>
</dbReference>
<dbReference type="GO" id="GO:0043139">
    <property type="term" value="F:5'-3' DNA helicase activity"/>
    <property type="evidence" value="ECO:0007669"/>
    <property type="project" value="UniProtKB-UniRule"/>
</dbReference>
<evidence type="ECO:0000256" key="11">
    <source>
        <dbReference type="HAMAP-Rule" id="MF_02205"/>
    </source>
</evidence>
<dbReference type="GO" id="GO:0006281">
    <property type="term" value="P:DNA repair"/>
    <property type="evidence" value="ECO:0007669"/>
    <property type="project" value="TreeGrafter"/>
</dbReference>
<dbReference type="GO" id="GO:0033677">
    <property type="term" value="F:DNA/RNA helicase activity"/>
    <property type="evidence" value="ECO:0007669"/>
    <property type="project" value="TreeGrafter"/>
</dbReference>
<name>A0A7W4W580_9GAMM</name>
<dbReference type="EMBL" id="JACHWY010000002">
    <property type="protein sequence ID" value="MBB3047678.1"/>
    <property type="molecule type" value="Genomic_DNA"/>
</dbReference>
<evidence type="ECO:0000256" key="5">
    <source>
        <dbReference type="ARBA" id="ARBA00022806"/>
    </source>
</evidence>
<feature type="binding site" evidence="11">
    <location>
        <position position="213"/>
    </location>
    <ligand>
        <name>[4Fe-4S] cluster</name>
        <dbReference type="ChEBI" id="CHEBI:49883"/>
    </ligand>
</feature>
<evidence type="ECO:0000313" key="13">
    <source>
        <dbReference type="EMBL" id="MBB3047678.1"/>
    </source>
</evidence>
<comment type="catalytic activity">
    <reaction evidence="11">
        <text>ATP + H2O = ADP + phosphate + H(+)</text>
        <dbReference type="Rhea" id="RHEA:13065"/>
        <dbReference type="ChEBI" id="CHEBI:15377"/>
        <dbReference type="ChEBI" id="CHEBI:15378"/>
        <dbReference type="ChEBI" id="CHEBI:30616"/>
        <dbReference type="ChEBI" id="CHEBI:43474"/>
        <dbReference type="ChEBI" id="CHEBI:456216"/>
        <dbReference type="EC" id="5.6.2.3"/>
    </reaction>
</comment>
<feature type="binding site" evidence="11">
    <location>
        <position position="202"/>
    </location>
    <ligand>
        <name>[4Fe-4S] cluster</name>
        <dbReference type="ChEBI" id="CHEBI:49883"/>
    </ligand>
</feature>
<evidence type="ECO:0000256" key="10">
    <source>
        <dbReference type="ARBA" id="ARBA00023235"/>
    </source>
</evidence>
<evidence type="ECO:0000259" key="12">
    <source>
        <dbReference type="PROSITE" id="PS51193"/>
    </source>
</evidence>
<evidence type="ECO:0000256" key="7">
    <source>
        <dbReference type="ARBA" id="ARBA00023004"/>
    </source>
</evidence>
<evidence type="ECO:0000256" key="2">
    <source>
        <dbReference type="ARBA" id="ARBA00022723"/>
    </source>
</evidence>
<dbReference type="Gene3D" id="3.40.50.300">
    <property type="entry name" value="P-loop containing nucleotide triphosphate hydrolases"/>
    <property type="match status" value="2"/>
</dbReference>
<dbReference type="PANTHER" id="PTHR11472:SF59">
    <property type="entry name" value="ATP-DEPENDENT DNA HELICASE DING"/>
    <property type="match status" value="1"/>
</dbReference>
<keyword evidence="5 11" id="KW-0347">Helicase</keyword>
<keyword evidence="8 11" id="KW-0411">Iron-sulfur</keyword>
<dbReference type="GO" id="GO:0005524">
    <property type="term" value="F:ATP binding"/>
    <property type="evidence" value="ECO:0007669"/>
    <property type="project" value="UniProtKB-UniRule"/>
</dbReference>
<dbReference type="HAMAP" id="MF_02205">
    <property type="entry name" value="DinG_proteobact"/>
    <property type="match status" value="1"/>
</dbReference>
<feature type="binding site" evidence="11">
    <location>
        <position position="207"/>
    </location>
    <ligand>
        <name>[4Fe-4S] cluster</name>
        <dbReference type="ChEBI" id="CHEBI:49883"/>
    </ligand>
</feature>
<dbReference type="EC" id="5.6.2.3" evidence="11"/>
<dbReference type="GO" id="GO:0003677">
    <property type="term" value="F:DNA binding"/>
    <property type="evidence" value="ECO:0007669"/>
    <property type="project" value="UniProtKB-UniRule"/>
</dbReference>
<dbReference type="InterPro" id="IPR045028">
    <property type="entry name" value="DinG/Rad3-like"/>
</dbReference>
<keyword evidence="2 11" id="KW-0479">Metal-binding</keyword>
<gene>
    <name evidence="11" type="primary">dinG</name>
    <name evidence="13" type="ORF">FHR99_001944</name>
</gene>
<dbReference type="InterPro" id="IPR006555">
    <property type="entry name" value="ATP-dep_Helicase_C"/>
</dbReference>
<dbReference type="InterPro" id="IPR014013">
    <property type="entry name" value="Helic_SF1/SF2_ATP-bd_DinG/Rad3"/>
</dbReference>
<protein>
    <recommendedName>
        <fullName evidence="11">ATP-dependent DNA helicase DinG</fullName>
        <ecNumber evidence="11">5.6.2.3</ecNumber>
    </recommendedName>
    <alternativeName>
        <fullName evidence="11">DNA 5'-3' helicase DinG</fullName>
    </alternativeName>
</protein>
<dbReference type="Pfam" id="PF06733">
    <property type="entry name" value="DEAD_2"/>
    <property type="match status" value="1"/>
</dbReference>
<comment type="cofactor">
    <cofactor evidence="11">
        <name>[4Fe-4S] cluster</name>
        <dbReference type="ChEBI" id="CHEBI:49883"/>
    </cofactor>
    <text evidence="11">Binds 1 [4Fe-4S] cluster.</text>
</comment>
<dbReference type="GO" id="GO:0051539">
    <property type="term" value="F:4 iron, 4 sulfur cluster binding"/>
    <property type="evidence" value="ECO:0007669"/>
    <property type="project" value="UniProtKB-UniRule"/>
</dbReference>
<dbReference type="GO" id="GO:0009432">
    <property type="term" value="P:SOS response"/>
    <property type="evidence" value="ECO:0007669"/>
    <property type="project" value="TreeGrafter"/>
</dbReference>
<comment type="similarity">
    <text evidence="11">Belongs to the helicase family. DinG subfamily. Type 1 sub-subfamily.</text>
</comment>
<feature type="domain" description="Helicase ATP-binding" evidence="12">
    <location>
        <begin position="15"/>
        <end position="305"/>
    </location>
</feature>
<evidence type="ECO:0000256" key="6">
    <source>
        <dbReference type="ARBA" id="ARBA00022840"/>
    </source>
</evidence>
<evidence type="ECO:0000256" key="1">
    <source>
        <dbReference type="ARBA" id="ARBA00022485"/>
    </source>
</evidence>
<dbReference type="GO" id="GO:0016818">
    <property type="term" value="F:hydrolase activity, acting on acid anhydrides, in phosphorus-containing anhydrides"/>
    <property type="evidence" value="ECO:0007669"/>
    <property type="project" value="InterPro"/>
</dbReference>
<keyword evidence="1 11" id="KW-0004">4Fe-4S</keyword>
<dbReference type="Proteomes" id="UP000537130">
    <property type="component" value="Unassembled WGS sequence"/>
</dbReference>
<evidence type="ECO:0000256" key="4">
    <source>
        <dbReference type="ARBA" id="ARBA00022801"/>
    </source>
</evidence>